<dbReference type="EMBL" id="KE525297">
    <property type="protein sequence ID" value="KFB45056.1"/>
    <property type="molecule type" value="Genomic_DNA"/>
</dbReference>
<dbReference type="EnsemblMetazoa" id="ASIC012882-RA">
    <property type="protein sequence ID" value="ASIC012882-PA"/>
    <property type="gene ID" value="ASIC012882"/>
</dbReference>
<sequence>MRQPAAEMVEADSAEAFQRRSKEVTSGHRQRADGHNGWTLPNPREVRESRERSGDRESLGDARDAIGITNSACICAGSAQAAYYRPTDE</sequence>
<protein>
    <submittedName>
        <fullName evidence="2 3">Uncharacterized protein</fullName>
    </submittedName>
</protein>
<reference evidence="3" key="2">
    <citation type="submission" date="2020-05" db="UniProtKB">
        <authorList>
            <consortium name="EnsemblMetazoa"/>
        </authorList>
    </citation>
    <scope>IDENTIFICATION</scope>
</reference>
<feature type="compositionally biased region" description="Basic and acidic residues" evidence="1">
    <location>
        <begin position="44"/>
        <end position="63"/>
    </location>
</feature>
<dbReference type="Proteomes" id="UP000030765">
    <property type="component" value="Unassembled WGS sequence"/>
</dbReference>
<accession>A0A084W4B2</accession>
<feature type="compositionally biased region" description="Basic and acidic residues" evidence="1">
    <location>
        <begin position="17"/>
        <end position="34"/>
    </location>
</feature>
<evidence type="ECO:0000313" key="4">
    <source>
        <dbReference type="Proteomes" id="UP000030765"/>
    </source>
</evidence>
<dbReference type="AlphaFoldDB" id="A0A084W4B2"/>
<gene>
    <name evidence="2" type="ORF">ZHAS_00012882</name>
</gene>
<evidence type="ECO:0000256" key="1">
    <source>
        <dbReference type="SAM" id="MobiDB-lite"/>
    </source>
</evidence>
<evidence type="ECO:0000313" key="2">
    <source>
        <dbReference type="EMBL" id="KFB45056.1"/>
    </source>
</evidence>
<dbReference type="EMBL" id="ATLV01020303">
    <property type="status" value="NOT_ANNOTATED_CDS"/>
    <property type="molecule type" value="Genomic_DNA"/>
</dbReference>
<organism evidence="2">
    <name type="scientific">Anopheles sinensis</name>
    <name type="common">Mosquito</name>
    <dbReference type="NCBI Taxonomy" id="74873"/>
    <lineage>
        <taxon>Eukaryota</taxon>
        <taxon>Metazoa</taxon>
        <taxon>Ecdysozoa</taxon>
        <taxon>Arthropoda</taxon>
        <taxon>Hexapoda</taxon>
        <taxon>Insecta</taxon>
        <taxon>Pterygota</taxon>
        <taxon>Neoptera</taxon>
        <taxon>Endopterygota</taxon>
        <taxon>Diptera</taxon>
        <taxon>Nematocera</taxon>
        <taxon>Culicoidea</taxon>
        <taxon>Culicidae</taxon>
        <taxon>Anophelinae</taxon>
        <taxon>Anopheles</taxon>
    </lineage>
</organism>
<reference evidence="2 4" key="1">
    <citation type="journal article" date="2014" name="BMC Genomics">
        <title>Genome sequence of Anopheles sinensis provides insight into genetics basis of mosquito competence for malaria parasites.</title>
        <authorList>
            <person name="Zhou D."/>
            <person name="Zhang D."/>
            <person name="Ding G."/>
            <person name="Shi L."/>
            <person name="Hou Q."/>
            <person name="Ye Y."/>
            <person name="Xu Y."/>
            <person name="Zhou H."/>
            <person name="Xiong C."/>
            <person name="Li S."/>
            <person name="Yu J."/>
            <person name="Hong S."/>
            <person name="Yu X."/>
            <person name="Zou P."/>
            <person name="Chen C."/>
            <person name="Chang X."/>
            <person name="Wang W."/>
            <person name="Lv Y."/>
            <person name="Sun Y."/>
            <person name="Ma L."/>
            <person name="Shen B."/>
            <person name="Zhu C."/>
        </authorList>
    </citation>
    <scope>NUCLEOTIDE SEQUENCE [LARGE SCALE GENOMIC DNA]</scope>
</reference>
<name>A0A084W4B2_ANOSI</name>
<proteinExistence type="predicted"/>
<feature type="region of interest" description="Disordered" evidence="1">
    <location>
        <begin position="1"/>
        <end position="63"/>
    </location>
</feature>
<evidence type="ECO:0000313" key="3">
    <source>
        <dbReference type="EnsemblMetazoa" id="ASIC012882-PA"/>
    </source>
</evidence>
<keyword evidence="4" id="KW-1185">Reference proteome</keyword>
<dbReference type="VEuPathDB" id="VectorBase:ASIC012882"/>